<accession>A0A5C6A3H3</accession>
<reference evidence="1 2" key="1">
    <citation type="submission" date="2019-02" db="EMBL/GenBank/DDBJ databases">
        <title>Deep-cultivation of Planctomycetes and their phenomic and genomic characterization uncovers novel biology.</title>
        <authorList>
            <person name="Wiegand S."/>
            <person name="Jogler M."/>
            <person name="Boedeker C."/>
            <person name="Pinto D."/>
            <person name="Vollmers J."/>
            <person name="Rivas-Marin E."/>
            <person name="Kohn T."/>
            <person name="Peeters S.H."/>
            <person name="Heuer A."/>
            <person name="Rast P."/>
            <person name="Oberbeckmann S."/>
            <person name="Bunk B."/>
            <person name="Jeske O."/>
            <person name="Meyerdierks A."/>
            <person name="Storesund J.E."/>
            <person name="Kallscheuer N."/>
            <person name="Luecker S."/>
            <person name="Lage O.M."/>
            <person name="Pohl T."/>
            <person name="Merkel B.J."/>
            <person name="Hornburger P."/>
            <person name="Mueller R.-W."/>
            <person name="Bruemmer F."/>
            <person name="Labrenz M."/>
            <person name="Spormann A.M."/>
            <person name="Op Den Camp H."/>
            <person name="Overmann J."/>
            <person name="Amann R."/>
            <person name="Jetten M.S.M."/>
            <person name="Mascher T."/>
            <person name="Medema M.H."/>
            <person name="Devos D.P."/>
            <person name="Kaster A.-K."/>
            <person name="Ovreas L."/>
            <person name="Rohde M."/>
            <person name="Galperin M.Y."/>
            <person name="Jogler C."/>
        </authorList>
    </citation>
    <scope>NUCLEOTIDE SEQUENCE [LARGE SCALE GENOMIC DNA]</scope>
    <source>
        <strain evidence="1 2">Pla52n</strain>
    </source>
</reference>
<organism evidence="1 2">
    <name type="scientific">Stieleria varia</name>
    <dbReference type="NCBI Taxonomy" id="2528005"/>
    <lineage>
        <taxon>Bacteria</taxon>
        <taxon>Pseudomonadati</taxon>
        <taxon>Planctomycetota</taxon>
        <taxon>Planctomycetia</taxon>
        <taxon>Pirellulales</taxon>
        <taxon>Pirellulaceae</taxon>
        <taxon>Stieleria</taxon>
    </lineage>
</organism>
<protein>
    <recommendedName>
        <fullName evidence="3">X-Pro dipeptidyl-peptidase</fullName>
    </recommendedName>
</protein>
<dbReference type="Pfam" id="PF05960">
    <property type="entry name" value="DUF885"/>
    <property type="match status" value="1"/>
</dbReference>
<evidence type="ECO:0008006" key="3">
    <source>
        <dbReference type="Google" id="ProtNLM"/>
    </source>
</evidence>
<dbReference type="Proteomes" id="UP000320176">
    <property type="component" value="Unassembled WGS sequence"/>
</dbReference>
<keyword evidence="2" id="KW-1185">Reference proteome</keyword>
<sequence>MLLFRFEYRSALYRDIRLTVLFGITLAIVLLLCSADFSTADDQTKDPGLRDVVERYRADLDTIRFRYQVPLSPRRDERLKEFWQKQQQQISKIDFDSLTTQGKVDHALLAESIRYEQANLVIQQSRDTAAMKMIPGVQSLVELLERDETSHTVEAKSVAEIFESVRRALSELPKDLQELRDKDSNSIDVALRFDALRAAKQIEELQRAMKEFHTFYSGYDPNYSWWAAEPFKQLRDALSRHEKMLREEILGIAVDDKDTIIGQPIGEAALQLELQHELIPYTPSELIQIAEEEFAWCDREMQAAAKEMGFDDWREAQSAVKNRYVLPGKQPELIKSLADEAALFVEQRDLLTVPPLCRESWRMSMMTPERQRVNPYFLGGDTIIVSYPTDAMTHEEKLMSMRGNNPHFARATVHHELIPGHYLQQFMTARYRGYRGLFNTPFWIEGWALYWEMLLWDQGFARSPEDRIGMLFWRKHRCARIIFSLKYHLGEMTPEQCVDFLVQRVGHERRNAAAEIRRSVMADYSPLYQAAYMLGGLQIRSLHRQLVVDGQWTNRQFHDAILRQGSIPITALRSILLDHPPTQEGFATWRFRGE</sequence>
<dbReference type="PANTHER" id="PTHR33361:SF2">
    <property type="entry name" value="DUF885 DOMAIN-CONTAINING PROTEIN"/>
    <property type="match status" value="1"/>
</dbReference>
<proteinExistence type="predicted"/>
<evidence type="ECO:0000313" key="2">
    <source>
        <dbReference type="Proteomes" id="UP000320176"/>
    </source>
</evidence>
<gene>
    <name evidence="1" type="ORF">Pla52n_57840</name>
</gene>
<dbReference type="EMBL" id="SJPN01000008">
    <property type="protein sequence ID" value="TWT93956.1"/>
    <property type="molecule type" value="Genomic_DNA"/>
</dbReference>
<dbReference type="OrthoDB" id="9769898at2"/>
<comment type="caution">
    <text evidence="1">The sequence shown here is derived from an EMBL/GenBank/DDBJ whole genome shotgun (WGS) entry which is preliminary data.</text>
</comment>
<dbReference type="RefSeq" id="WP_146522743.1">
    <property type="nucleotide sequence ID" value="NZ_CP151726.1"/>
</dbReference>
<dbReference type="SUPFAM" id="SSF55486">
    <property type="entry name" value="Metalloproteases ('zincins'), catalytic domain"/>
    <property type="match status" value="1"/>
</dbReference>
<dbReference type="InterPro" id="IPR010281">
    <property type="entry name" value="DUF885"/>
</dbReference>
<name>A0A5C6A3H3_9BACT</name>
<dbReference type="AlphaFoldDB" id="A0A5C6A3H3"/>
<evidence type="ECO:0000313" key="1">
    <source>
        <dbReference type="EMBL" id="TWT93956.1"/>
    </source>
</evidence>
<dbReference type="PANTHER" id="PTHR33361">
    <property type="entry name" value="GLR0591 PROTEIN"/>
    <property type="match status" value="1"/>
</dbReference>